<dbReference type="Pfam" id="PF07733">
    <property type="entry name" value="DNA_pol3_alpha"/>
    <property type="match status" value="1"/>
</dbReference>
<dbReference type="EC" id="2.7.7.7" evidence="1"/>
<proteinExistence type="predicted"/>
<dbReference type="CDD" id="cd06127">
    <property type="entry name" value="DEDDh"/>
    <property type="match status" value="1"/>
</dbReference>
<dbReference type="InterPro" id="IPR011708">
    <property type="entry name" value="DNA_pol3_alpha_NTPase_dom"/>
</dbReference>
<evidence type="ECO:0000256" key="6">
    <source>
        <dbReference type="ARBA" id="ARBA00022932"/>
    </source>
</evidence>
<dbReference type="GO" id="GO:0006260">
    <property type="term" value="P:DNA replication"/>
    <property type="evidence" value="ECO:0007669"/>
    <property type="project" value="UniProtKB-KW"/>
</dbReference>
<dbReference type="Gene3D" id="1.10.10.1600">
    <property type="entry name" value="Bacterial DNA polymerase III alpha subunit, thumb domain"/>
    <property type="match status" value="1"/>
</dbReference>
<dbReference type="EMBL" id="FOYQ01000001">
    <property type="protein sequence ID" value="SFR33818.1"/>
    <property type="molecule type" value="Genomic_DNA"/>
</dbReference>
<keyword evidence="4" id="KW-0548">Nucleotidyltransferase</keyword>
<dbReference type="InterPro" id="IPR041931">
    <property type="entry name" value="DNA_pol3_alpha_thumb_dom"/>
</dbReference>
<dbReference type="InterPro" id="IPR013520">
    <property type="entry name" value="Ribonucl_H"/>
</dbReference>
<keyword evidence="5" id="KW-0235">DNA replication</keyword>
<dbReference type="GO" id="GO:0003676">
    <property type="term" value="F:nucleic acid binding"/>
    <property type="evidence" value="ECO:0007669"/>
    <property type="project" value="InterPro"/>
</dbReference>
<dbReference type="Pfam" id="PF14579">
    <property type="entry name" value="HHH_6"/>
    <property type="match status" value="1"/>
</dbReference>
<evidence type="ECO:0000256" key="7">
    <source>
        <dbReference type="ARBA" id="ARBA00049244"/>
    </source>
</evidence>
<name>A0A1I6FV83_9FLAO</name>
<keyword evidence="3" id="KW-0808">Transferase</keyword>
<dbReference type="Pfam" id="PF02811">
    <property type="entry name" value="PHP"/>
    <property type="match status" value="1"/>
</dbReference>
<reference evidence="10 11" key="1">
    <citation type="submission" date="2016-10" db="EMBL/GenBank/DDBJ databases">
        <authorList>
            <person name="de Groot N.N."/>
        </authorList>
    </citation>
    <scope>NUCLEOTIDE SEQUENCE [LARGE SCALE GENOMIC DNA]</scope>
    <source>
        <strain evidence="10 11">DSM 21019</strain>
    </source>
</reference>
<evidence type="ECO:0000313" key="11">
    <source>
        <dbReference type="Proteomes" id="UP000199534"/>
    </source>
</evidence>
<dbReference type="RefSeq" id="WP_092980770.1">
    <property type="nucleotide sequence ID" value="NZ_FOYQ01000001.1"/>
</dbReference>
<evidence type="ECO:0000256" key="3">
    <source>
        <dbReference type="ARBA" id="ARBA00022679"/>
    </source>
</evidence>
<accession>A0A1I6FV83</accession>
<dbReference type="InterPro" id="IPR004013">
    <property type="entry name" value="PHP_dom"/>
</dbReference>
<dbReference type="InterPro" id="IPR040982">
    <property type="entry name" value="DNA_pol3_finger"/>
</dbReference>
<dbReference type="PANTHER" id="PTHR32294">
    <property type="entry name" value="DNA POLYMERASE III SUBUNIT ALPHA"/>
    <property type="match status" value="1"/>
</dbReference>
<dbReference type="Gene3D" id="1.10.150.870">
    <property type="match status" value="1"/>
</dbReference>
<dbReference type="Gene3D" id="3.30.420.10">
    <property type="entry name" value="Ribonuclease H-like superfamily/Ribonuclease H"/>
    <property type="match status" value="1"/>
</dbReference>
<dbReference type="Gene3D" id="3.20.20.140">
    <property type="entry name" value="Metal-dependent hydrolases"/>
    <property type="match status" value="1"/>
</dbReference>
<feature type="domain" description="Polymerase/histidinol phosphatase N-terminal" evidence="9">
    <location>
        <begin position="260"/>
        <end position="353"/>
    </location>
</feature>
<dbReference type="GO" id="GO:0008408">
    <property type="term" value="F:3'-5' exonuclease activity"/>
    <property type="evidence" value="ECO:0007669"/>
    <property type="project" value="InterPro"/>
</dbReference>
<sequence>MYLIFDTETTGLPKRWDAPVSDLDNWPRCVQIAWQLHDAQGNLLEQYDALIQPEGFNIPYEAEQIHGISTQLAQEEGLPMQEVLDAFDQALSRTKFLVGQNVGFDINVMGSEYFRFRGADPLSELPVLDTCTEETAALCQLPGGRGGKFKLPTLTELHEFLFGEPFGEAHNATADVEATTRCFLELLRRESYPLSQLNQGPDYYREFKRNNPEPIAPIGLKHVNLKKASARLLKKEETIQGPSQAEIQENEEALESVGFAHLHNHSQFSVLQSTIAVADLVAAAAKHKMPAVALTDHANMMGAFHFVKEVKAHNQKIAAAQEAAAEAGGVEESDSESPKPLVPIIGCEFFVCNDRHDRSHKDYGYQVVFLAKNKKGYHNLAKMSSIAYTEGFYYVPRIDREVVLAHKDDLIVLTGNLYGEVPSKILNQGEKQAEEALLWWKEAFGDDLYIELMRHGQEDEDRANRSLVNLAQKHGVKLVATNNTYYCEKEDAEAHDILLCVKEGEKQATPIGRGRGYRFGLPNQEYYFKSDDAMKALFKDLPESIQSIPEIIEKIEPFDLARDVLLPKFEIPEEFQVPEDEQDGGKRGENAYLRHITYKGAEARYGEVDAEKQERIDFELQTIANSGYPGYFLIVEDFIREARNMGVSVGPGRGSAAGSVVAYCLGITNIDPLKYDLLFERFLNPDRVSMPDIDIDFDDEGRSKVMDYVIEKYGANQVAQIITYGTMAAKSSIRDTARVLDLPLNDADRIAKLIPNMTKLGKIFGKPEAELRQKFRSDDLSKVNELLNISEGEDLEAQTVNMARVLEGSVRNTGIHACGVIITPDDITKFVPVATAKDSDLYVTQFDNSVVESAGLLKMDFLGLKTLTLIKDTVKIVKARQGIELVPDDFPLDDEKTYELFQRGETVGIFQYESPGMQKHLKDLKPTVFDDLIAMNALYRPGPMEYIPSFIARKHGKEEISYDLPEMEENLKETYGITVYQEQVMLLSQKLAGFSKGEADVLRKAMGKKIFALLQKLKPKFLDGGEANGHPREVLEKIWKDWEAFASYAFNKSHSTCYAYIAYQTAYLKAHYPAEYMAAVLSNNMNDIKQVTFFMEECRRMGLDVLGPDVNESYYKFAVNKENQVRFGMGAIKGVGRSAVEAIVEERKASGNYSSLFDLVKRVDLRAANKKAFENLALAGGFDSLSTAHRAQYFHCNPDGVSFLEKIMRFGARFQESQNSAQVSLFGENSDVQIAEPEIPPCPPWGTLETLKREKEVVGIYISGHPLDDFQVEIKSFCNGEIVALNDLSQLLNRELSLAGIITDVQHRVSRNGKGWAAFTLEDYSESYEFRIFGEEYLKFRHFLTINGFIYLKVFVREGWVNRETGKQGDPRLQFNNIMLLQDVMETFARKLTIQLDIDQLQEERIQRLQDTLRSFKGKHPLSFTVYEMEDAIKVNLASRKQKVHISSELLNSLVEQEVHYKLN</sequence>
<dbReference type="InterPro" id="IPR004805">
    <property type="entry name" value="DnaE2/DnaE/PolC"/>
</dbReference>
<dbReference type="SMART" id="SM00481">
    <property type="entry name" value="POLIIIAc"/>
    <property type="match status" value="1"/>
</dbReference>
<comment type="catalytic activity">
    <reaction evidence="7">
        <text>DNA(n) + a 2'-deoxyribonucleoside 5'-triphosphate = DNA(n+1) + diphosphate</text>
        <dbReference type="Rhea" id="RHEA:22508"/>
        <dbReference type="Rhea" id="RHEA-COMP:17339"/>
        <dbReference type="Rhea" id="RHEA-COMP:17340"/>
        <dbReference type="ChEBI" id="CHEBI:33019"/>
        <dbReference type="ChEBI" id="CHEBI:61560"/>
        <dbReference type="ChEBI" id="CHEBI:173112"/>
        <dbReference type="EC" id="2.7.7.7"/>
    </reaction>
</comment>
<dbReference type="SUPFAM" id="SSF53098">
    <property type="entry name" value="Ribonuclease H-like"/>
    <property type="match status" value="1"/>
</dbReference>
<evidence type="ECO:0000313" key="10">
    <source>
        <dbReference type="EMBL" id="SFR33818.1"/>
    </source>
</evidence>
<gene>
    <name evidence="10" type="ORF">SAMN04490243_0735</name>
</gene>
<dbReference type="PANTHER" id="PTHR32294:SF0">
    <property type="entry name" value="DNA POLYMERASE III SUBUNIT ALPHA"/>
    <property type="match status" value="1"/>
</dbReference>
<dbReference type="SMART" id="SM00479">
    <property type="entry name" value="EXOIII"/>
    <property type="match status" value="1"/>
</dbReference>
<dbReference type="InterPro" id="IPR012337">
    <property type="entry name" value="RNaseH-like_sf"/>
</dbReference>
<evidence type="ECO:0000259" key="8">
    <source>
        <dbReference type="SMART" id="SM00479"/>
    </source>
</evidence>
<keyword evidence="6" id="KW-0239">DNA-directed DNA polymerase</keyword>
<dbReference type="CDD" id="cd04485">
    <property type="entry name" value="DnaE_OBF"/>
    <property type="match status" value="1"/>
</dbReference>
<dbReference type="InterPro" id="IPR003141">
    <property type="entry name" value="Pol/His_phosphatase_N"/>
</dbReference>
<dbReference type="Pfam" id="PF00929">
    <property type="entry name" value="RNase_T"/>
    <property type="match status" value="1"/>
</dbReference>
<dbReference type="InterPro" id="IPR029460">
    <property type="entry name" value="DNAPol_HHH"/>
</dbReference>
<dbReference type="InterPro" id="IPR036397">
    <property type="entry name" value="RNaseH_sf"/>
</dbReference>
<feature type="domain" description="Exonuclease" evidence="8">
    <location>
        <begin position="1"/>
        <end position="192"/>
    </location>
</feature>
<dbReference type="NCBIfam" id="TIGR00594">
    <property type="entry name" value="polc"/>
    <property type="match status" value="1"/>
</dbReference>
<dbReference type="Pfam" id="PF17657">
    <property type="entry name" value="DNA_pol3_finger"/>
    <property type="match status" value="1"/>
</dbReference>
<protein>
    <recommendedName>
        <fullName evidence="2">DNA polymerase III subunit alpha</fullName>
        <ecNumber evidence="1">2.7.7.7</ecNumber>
    </recommendedName>
</protein>
<dbReference type="GO" id="GO:0003887">
    <property type="term" value="F:DNA-directed DNA polymerase activity"/>
    <property type="evidence" value="ECO:0007669"/>
    <property type="project" value="UniProtKB-KW"/>
</dbReference>
<dbReference type="STRING" id="400055.SAMN04490243_0735"/>
<evidence type="ECO:0000256" key="1">
    <source>
        <dbReference type="ARBA" id="ARBA00012417"/>
    </source>
</evidence>
<evidence type="ECO:0000259" key="9">
    <source>
        <dbReference type="SMART" id="SM00481"/>
    </source>
</evidence>
<dbReference type="OrthoDB" id="9803237at2"/>
<dbReference type="Proteomes" id="UP000199534">
    <property type="component" value="Unassembled WGS sequence"/>
</dbReference>
<dbReference type="NCBIfam" id="NF004226">
    <property type="entry name" value="PRK05673.1"/>
    <property type="match status" value="1"/>
</dbReference>
<evidence type="ECO:0000256" key="5">
    <source>
        <dbReference type="ARBA" id="ARBA00022705"/>
    </source>
</evidence>
<keyword evidence="11" id="KW-1185">Reference proteome</keyword>
<organism evidence="10 11">
    <name type="scientific">Robiginitalea myxolifaciens</name>
    <dbReference type="NCBI Taxonomy" id="400055"/>
    <lineage>
        <taxon>Bacteria</taxon>
        <taxon>Pseudomonadati</taxon>
        <taxon>Bacteroidota</taxon>
        <taxon>Flavobacteriia</taxon>
        <taxon>Flavobacteriales</taxon>
        <taxon>Flavobacteriaceae</taxon>
        <taxon>Robiginitalea</taxon>
    </lineage>
</organism>
<evidence type="ECO:0000256" key="4">
    <source>
        <dbReference type="ARBA" id="ARBA00022695"/>
    </source>
</evidence>
<evidence type="ECO:0000256" key="2">
    <source>
        <dbReference type="ARBA" id="ARBA00019114"/>
    </source>
</evidence>